<dbReference type="NCBIfam" id="NF000840">
    <property type="entry name" value="PRK00071.1-3"/>
    <property type="match status" value="1"/>
</dbReference>
<dbReference type="EC" id="2.7.7.18" evidence="11"/>
<keyword evidence="5 11" id="KW-0808">Transferase</keyword>
<dbReference type="NCBIfam" id="TIGR00125">
    <property type="entry name" value="cyt_tran_rel"/>
    <property type="match status" value="1"/>
</dbReference>
<evidence type="ECO:0000256" key="3">
    <source>
        <dbReference type="ARBA" id="ARBA00009014"/>
    </source>
</evidence>
<dbReference type="NCBIfam" id="TIGR00482">
    <property type="entry name" value="nicotinate (nicotinamide) nucleotide adenylyltransferase"/>
    <property type="match status" value="1"/>
</dbReference>
<evidence type="ECO:0000256" key="4">
    <source>
        <dbReference type="ARBA" id="ARBA00022642"/>
    </source>
</evidence>
<name>A0ABU5PDP6_9PSED</name>
<evidence type="ECO:0000256" key="9">
    <source>
        <dbReference type="ARBA" id="ARBA00023027"/>
    </source>
</evidence>
<feature type="domain" description="Cytidyltransferase-like" evidence="12">
    <location>
        <begin position="17"/>
        <end position="194"/>
    </location>
</feature>
<evidence type="ECO:0000313" key="14">
    <source>
        <dbReference type="Proteomes" id="UP001292571"/>
    </source>
</evidence>
<sequence length="224" mass="24468">MARRDGVRRTDARRIGVLGGTFDPVHIGHLRSAVEVAEALLLDELRLIPNARPPHRSAPQVSAMDRLAMVELALAGATVLQVDDRELKRDKPSYSIDTLESLRAELADDDQLLLILGWDAFCGLPGWQRWDELLEHCHILVLQRPDANSEAPEALRNLLAARSVSDPSALSGPSGQIAFIWQTPLAVSATQIRALLASGKSARFLVPDAVLAYIHAHGLYRGAN</sequence>
<dbReference type="EMBL" id="JAYEET010000055">
    <property type="protein sequence ID" value="MEA1607787.1"/>
    <property type="molecule type" value="Genomic_DNA"/>
</dbReference>
<dbReference type="Pfam" id="PF01467">
    <property type="entry name" value="CTP_transf_like"/>
    <property type="match status" value="1"/>
</dbReference>
<evidence type="ECO:0000256" key="2">
    <source>
        <dbReference type="ARBA" id="ARBA00005019"/>
    </source>
</evidence>
<evidence type="ECO:0000256" key="6">
    <source>
        <dbReference type="ARBA" id="ARBA00022695"/>
    </source>
</evidence>
<comment type="catalytic activity">
    <reaction evidence="10 11">
        <text>nicotinate beta-D-ribonucleotide + ATP + H(+) = deamido-NAD(+) + diphosphate</text>
        <dbReference type="Rhea" id="RHEA:22860"/>
        <dbReference type="ChEBI" id="CHEBI:15378"/>
        <dbReference type="ChEBI" id="CHEBI:30616"/>
        <dbReference type="ChEBI" id="CHEBI:33019"/>
        <dbReference type="ChEBI" id="CHEBI:57502"/>
        <dbReference type="ChEBI" id="CHEBI:58437"/>
        <dbReference type="EC" id="2.7.7.18"/>
    </reaction>
</comment>
<dbReference type="SUPFAM" id="SSF52374">
    <property type="entry name" value="Nucleotidylyl transferase"/>
    <property type="match status" value="1"/>
</dbReference>
<evidence type="ECO:0000256" key="10">
    <source>
        <dbReference type="ARBA" id="ARBA00048721"/>
    </source>
</evidence>
<dbReference type="PANTHER" id="PTHR39321:SF3">
    <property type="entry name" value="PHOSPHOPANTETHEINE ADENYLYLTRANSFERASE"/>
    <property type="match status" value="1"/>
</dbReference>
<comment type="caution">
    <text evidence="13">The sequence shown here is derived from an EMBL/GenBank/DDBJ whole genome shotgun (WGS) entry which is preliminary data.</text>
</comment>
<evidence type="ECO:0000256" key="7">
    <source>
        <dbReference type="ARBA" id="ARBA00022741"/>
    </source>
</evidence>
<keyword evidence="6 11" id="KW-0548">Nucleotidyltransferase</keyword>
<dbReference type="GO" id="GO:0004515">
    <property type="term" value="F:nicotinate-nucleotide adenylyltransferase activity"/>
    <property type="evidence" value="ECO:0007669"/>
    <property type="project" value="UniProtKB-EC"/>
</dbReference>
<dbReference type="InterPro" id="IPR005248">
    <property type="entry name" value="NadD/NMNAT"/>
</dbReference>
<dbReference type="InterPro" id="IPR004821">
    <property type="entry name" value="Cyt_trans-like"/>
</dbReference>
<evidence type="ECO:0000256" key="5">
    <source>
        <dbReference type="ARBA" id="ARBA00022679"/>
    </source>
</evidence>
<keyword evidence="4 11" id="KW-0662">Pyridine nucleotide biosynthesis</keyword>
<comment type="similarity">
    <text evidence="3 11">Belongs to the NadD family.</text>
</comment>
<protein>
    <recommendedName>
        <fullName evidence="11">Probable nicotinate-nucleotide adenylyltransferase</fullName>
        <ecNumber evidence="11">2.7.7.18</ecNumber>
    </recommendedName>
    <alternativeName>
        <fullName evidence="11">Deamido-NAD(+) diphosphorylase</fullName>
    </alternativeName>
    <alternativeName>
        <fullName evidence="11">Deamido-NAD(+) pyrophosphorylase</fullName>
    </alternativeName>
    <alternativeName>
        <fullName evidence="11">Nicotinate mononucleotide adenylyltransferase</fullName>
        <shortName evidence="11">NaMN adenylyltransferase</shortName>
    </alternativeName>
</protein>
<accession>A0ABU5PDP6</accession>
<dbReference type="HAMAP" id="MF_00244">
    <property type="entry name" value="NaMN_adenylyltr"/>
    <property type="match status" value="1"/>
</dbReference>
<keyword evidence="14" id="KW-1185">Reference proteome</keyword>
<comment type="pathway">
    <text evidence="2 11">Cofactor biosynthesis; NAD(+) biosynthesis; deamido-NAD(+) from nicotinate D-ribonucleotide: step 1/1.</text>
</comment>
<evidence type="ECO:0000256" key="8">
    <source>
        <dbReference type="ARBA" id="ARBA00022840"/>
    </source>
</evidence>
<keyword evidence="7 11" id="KW-0547">Nucleotide-binding</keyword>
<organism evidence="13 14">
    <name type="scientific">Pseudomonas spirodelae</name>
    <dbReference type="NCBI Taxonomy" id="3101751"/>
    <lineage>
        <taxon>Bacteria</taxon>
        <taxon>Pseudomonadati</taxon>
        <taxon>Pseudomonadota</taxon>
        <taxon>Gammaproteobacteria</taxon>
        <taxon>Pseudomonadales</taxon>
        <taxon>Pseudomonadaceae</taxon>
        <taxon>Pseudomonas</taxon>
    </lineage>
</organism>
<evidence type="ECO:0000313" key="13">
    <source>
        <dbReference type="EMBL" id="MEA1607787.1"/>
    </source>
</evidence>
<proteinExistence type="inferred from homology"/>
<keyword evidence="8 11" id="KW-0067">ATP-binding</keyword>
<gene>
    <name evidence="11 13" type="primary">nadD</name>
    <name evidence="13" type="ORF">SOP97_18475</name>
</gene>
<dbReference type="NCBIfam" id="NF000839">
    <property type="entry name" value="PRK00071.1-1"/>
    <property type="match status" value="1"/>
</dbReference>
<dbReference type="InterPro" id="IPR014729">
    <property type="entry name" value="Rossmann-like_a/b/a_fold"/>
</dbReference>
<keyword evidence="9 11" id="KW-0520">NAD</keyword>
<comment type="function">
    <text evidence="1 11">Catalyzes the reversible adenylation of nicotinate mononucleotide (NaMN) to nicotinic acid adenine dinucleotide (NaAD).</text>
</comment>
<dbReference type="CDD" id="cd02165">
    <property type="entry name" value="NMNAT"/>
    <property type="match status" value="1"/>
</dbReference>
<dbReference type="RefSeq" id="WP_274086424.1">
    <property type="nucleotide sequence ID" value="NZ_JAYEET010000055.1"/>
</dbReference>
<evidence type="ECO:0000256" key="1">
    <source>
        <dbReference type="ARBA" id="ARBA00002324"/>
    </source>
</evidence>
<dbReference type="PANTHER" id="PTHR39321">
    <property type="entry name" value="NICOTINATE-NUCLEOTIDE ADENYLYLTRANSFERASE-RELATED"/>
    <property type="match status" value="1"/>
</dbReference>
<evidence type="ECO:0000259" key="12">
    <source>
        <dbReference type="Pfam" id="PF01467"/>
    </source>
</evidence>
<dbReference type="Proteomes" id="UP001292571">
    <property type="component" value="Unassembled WGS sequence"/>
</dbReference>
<reference evidence="13 14" key="1">
    <citation type="submission" date="2023-12" db="EMBL/GenBank/DDBJ databases">
        <title>Pseudomonas sp. T5W1.</title>
        <authorList>
            <person name="Maltman C."/>
        </authorList>
    </citation>
    <scope>NUCLEOTIDE SEQUENCE [LARGE SCALE GENOMIC DNA]</scope>
    <source>
        <strain evidence="13 14">T5W1</strain>
    </source>
</reference>
<dbReference type="Gene3D" id="3.40.50.620">
    <property type="entry name" value="HUPs"/>
    <property type="match status" value="1"/>
</dbReference>
<evidence type="ECO:0000256" key="11">
    <source>
        <dbReference type="HAMAP-Rule" id="MF_00244"/>
    </source>
</evidence>